<accession>A0A183A5Z0</accession>
<keyword evidence="4" id="KW-1185">Reference proteome</keyword>
<feature type="signal peptide" evidence="2">
    <location>
        <begin position="1"/>
        <end position="16"/>
    </location>
</feature>
<dbReference type="OrthoDB" id="5873721at2759"/>
<keyword evidence="1" id="KW-1133">Transmembrane helix</keyword>
<evidence type="ECO:0000256" key="2">
    <source>
        <dbReference type="SAM" id="SignalP"/>
    </source>
</evidence>
<proteinExistence type="predicted"/>
<feature type="transmembrane region" description="Helical" evidence="1">
    <location>
        <begin position="121"/>
        <end position="146"/>
    </location>
</feature>
<evidence type="ECO:0000313" key="4">
    <source>
        <dbReference type="Proteomes" id="UP000272942"/>
    </source>
</evidence>
<feature type="chain" id="PRO_5043137841" evidence="2">
    <location>
        <begin position="17"/>
        <end position="189"/>
    </location>
</feature>
<evidence type="ECO:0000313" key="5">
    <source>
        <dbReference type="WBParaSite" id="ECPE_0000237501-mRNA-1"/>
    </source>
</evidence>
<dbReference type="WBParaSite" id="ECPE_0000237501-mRNA-1">
    <property type="protein sequence ID" value="ECPE_0000237501-mRNA-1"/>
    <property type="gene ID" value="ECPE_0000237501"/>
</dbReference>
<dbReference type="EMBL" id="UZAN01039574">
    <property type="protein sequence ID" value="VDP66275.1"/>
    <property type="molecule type" value="Genomic_DNA"/>
</dbReference>
<evidence type="ECO:0000256" key="1">
    <source>
        <dbReference type="SAM" id="Phobius"/>
    </source>
</evidence>
<evidence type="ECO:0000313" key="3">
    <source>
        <dbReference type="EMBL" id="VDP66275.1"/>
    </source>
</evidence>
<keyword evidence="2" id="KW-0732">Signal</keyword>
<sequence>MWTFWLTWSLLTCTSALLCLTGCLVPSWLKGSVQVSAQSLQTELLIELGMDTYSMSSSLGLYRRCVYPVYVQAGPDPRTISSVRSKDAPTGQTTMTSKPRADLIHLRSTCGHYQFALIPHIAWQVGLTLLVLASIILVFLTFFLLLSGCYLAVLSMVGVHRTCQVLLLIAGESEEFHFKNKLLVIYIFR</sequence>
<gene>
    <name evidence="3" type="ORF">ECPE_LOCUS2375</name>
</gene>
<protein>
    <submittedName>
        <fullName evidence="5">PRA1 family protein</fullName>
    </submittedName>
</protein>
<reference evidence="5" key="1">
    <citation type="submission" date="2016-06" db="UniProtKB">
        <authorList>
            <consortium name="WormBaseParasite"/>
        </authorList>
    </citation>
    <scope>IDENTIFICATION</scope>
</reference>
<reference evidence="3 4" key="2">
    <citation type="submission" date="2018-11" db="EMBL/GenBank/DDBJ databases">
        <authorList>
            <consortium name="Pathogen Informatics"/>
        </authorList>
    </citation>
    <scope>NUCLEOTIDE SEQUENCE [LARGE SCALE GENOMIC DNA]</scope>
    <source>
        <strain evidence="3 4">Egypt</strain>
    </source>
</reference>
<keyword evidence="1" id="KW-0812">Transmembrane</keyword>
<name>A0A183A5Z0_9TREM</name>
<keyword evidence="1" id="KW-0472">Membrane</keyword>
<dbReference type="AlphaFoldDB" id="A0A183A5Z0"/>
<dbReference type="Proteomes" id="UP000272942">
    <property type="component" value="Unassembled WGS sequence"/>
</dbReference>
<organism evidence="5">
    <name type="scientific">Echinostoma caproni</name>
    <dbReference type="NCBI Taxonomy" id="27848"/>
    <lineage>
        <taxon>Eukaryota</taxon>
        <taxon>Metazoa</taxon>
        <taxon>Spiralia</taxon>
        <taxon>Lophotrochozoa</taxon>
        <taxon>Platyhelminthes</taxon>
        <taxon>Trematoda</taxon>
        <taxon>Digenea</taxon>
        <taxon>Plagiorchiida</taxon>
        <taxon>Echinostomata</taxon>
        <taxon>Echinostomatoidea</taxon>
        <taxon>Echinostomatidae</taxon>
        <taxon>Echinostoma</taxon>
    </lineage>
</organism>